<dbReference type="InterPro" id="IPR001647">
    <property type="entry name" value="HTH_TetR"/>
</dbReference>
<dbReference type="PRINTS" id="PR00455">
    <property type="entry name" value="HTHTETR"/>
</dbReference>
<dbReference type="GO" id="GO:0003677">
    <property type="term" value="F:DNA binding"/>
    <property type="evidence" value="ECO:0007669"/>
    <property type="project" value="UniProtKB-UniRule"/>
</dbReference>
<comment type="caution">
    <text evidence="4">The sequence shown here is derived from an EMBL/GenBank/DDBJ whole genome shotgun (WGS) entry which is preliminary data.</text>
</comment>
<dbReference type="InterPro" id="IPR050624">
    <property type="entry name" value="HTH-type_Tx_Regulator"/>
</dbReference>
<keyword evidence="1 2" id="KW-0238">DNA-binding</keyword>
<reference evidence="4 5" key="1">
    <citation type="submission" date="2018-06" db="EMBL/GenBank/DDBJ databases">
        <title>Genomic Encyclopedia of Archaeal and Bacterial Type Strains, Phase II (KMG-II): from individual species to whole genera.</title>
        <authorList>
            <person name="Goeker M."/>
        </authorList>
    </citation>
    <scope>NUCLEOTIDE SEQUENCE [LARGE SCALE GENOMIC DNA]</scope>
    <source>
        <strain evidence="4 5">ATCC BAA-1881</strain>
    </source>
</reference>
<organism evidence="4 5">
    <name type="scientific">Thermosporothrix hazakensis</name>
    <dbReference type="NCBI Taxonomy" id="644383"/>
    <lineage>
        <taxon>Bacteria</taxon>
        <taxon>Bacillati</taxon>
        <taxon>Chloroflexota</taxon>
        <taxon>Ktedonobacteria</taxon>
        <taxon>Ktedonobacterales</taxon>
        <taxon>Thermosporotrichaceae</taxon>
        <taxon>Thermosporothrix</taxon>
    </lineage>
</organism>
<feature type="DNA-binding region" description="H-T-H motif" evidence="2">
    <location>
        <begin position="36"/>
        <end position="55"/>
    </location>
</feature>
<evidence type="ECO:0000259" key="3">
    <source>
        <dbReference type="PROSITE" id="PS50977"/>
    </source>
</evidence>
<evidence type="ECO:0000256" key="1">
    <source>
        <dbReference type="ARBA" id="ARBA00023125"/>
    </source>
</evidence>
<dbReference type="Pfam" id="PF00440">
    <property type="entry name" value="TetR_N"/>
    <property type="match status" value="1"/>
</dbReference>
<dbReference type="RefSeq" id="WP_111325100.1">
    <property type="nucleotide sequence ID" value="NZ_BIFX01000002.1"/>
</dbReference>
<sequence>MATRPKTIDRRVKRTRQVLQQAFMDLKAEKGFTAISVQEIADRANIHRGTFYTHFPDKYALLDAILQERFRTLLARQLPSEEPLSRENLHQLIYAVLTYFQRVYHRCHPLRIIDSSLERTAQQELFNFLLMRLKQEQKEWRVPPEMIARVMSWTICGAAVQLSKEDETASLAQTTHDILSIVMEGVDNLALMRHQHR</sequence>
<evidence type="ECO:0000313" key="5">
    <source>
        <dbReference type="Proteomes" id="UP000248806"/>
    </source>
</evidence>
<protein>
    <submittedName>
        <fullName evidence="4">TetR family transcriptional regulator</fullName>
    </submittedName>
</protein>
<gene>
    <name evidence="4" type="ORF">EI42_04798</name>
</gene>
<feature type="domain" description="HTH tetR-type" evidence="3">
    <location>
        <begin position="13"/>
        <end position="73"/>
    </location>
</feature>
<name>A0A326U287_THEHA</name>
<evidence type="ECO:0000313" key="4">
    <source>
        <dbReference type="EMBL" id="PZW24107.1"/>
    </source>
</evidence>
<evidence type="ECO:0000256" key="2">
    <source>
        <dbReference type="PROSITE-ProRule" id="PRU00335"/>
    </source>
</evidence>
<dbReference type="EMBL" id="QKUF01000023">
    <property type="protein sequence ID" value="PZW24107.1"/>
    <property type="molecule type" value="Genomic_DNA"/>
</dbReference>
<dbReference type="InterPro" id="IPR023772">
    <property type="entry name" value="DNA-bd_HTH_TetR-type_CS"/>
</dbReference>
<accession>A0A326U287</accession>
<dbReference type="OrthoDB" id="9810250at2"/>
<dbReference type="SUPFAM" id="SSF46689">
    <property type="entry name" value="Homeodomain-like"/>
    <property type="match status" value="1"/>
</dbReference>
<dbReference type="PANTHER" id="PTHR43479:SF7">
    <property type="entry name" value="TETR-FAMILY TRANSCRIPTIONAL REGULATOR"/>
    <property type="match status" value="1"/>
</dbReference>
<dbReference type="PANTHER" id="PTHR43479">
    <property type="entry name" value="ACREF/ENVCD OPERON REPRESSOR-RELATED"/>
    <property type="match status" value="1"/>
</dbReference>
<dbReference type="InterPro" id="IPR009057">
    <property type="entry name" value="Homeodomain-like_sf"/>
</dbReference>
<proteinExistence type="predicted"/>
<dbReference type="AlphaFoldDB" id="A0A326U287"/>
<keyword evidence="5" id="KW-1185">Reference proteome</keyword>
<dbReference type="PROSITE" id="PS01081">
    <property type="entry name" value="HTH_TETR_1"/>
    <property type="match status" value="1"/>
</dbReference>
<dbReference type="Proteomes" id="UP000248806">
    <property type="component" value="Unassembled WGS sequence"/>
</dbReference>
<dbReference type="PROSITE" id="PS50977">
    <property type="entry name" value="HTH_TETR_2"/>
    <property type="match status" value="1"/>
</dbReference>
<dbReference type="Gene3D" id="1.10.357.10">
    <property type="entry name" value="Tetracycline Repressor, domain 2"/>
    <property type="match status" value="1"/>
</dbReference>